<keyword evidence="1" id="KW-0732">Signal</keyword>
<feature type="chain" id="PRO_5003407170" evidence="1">
    <location>
        <begin position="22"/>
        <end position="123"/>
    </location>
</feature>
<dbReference type="HOGENOM" id="CLU_2123356_0_0_1"/>
<evidence type="ECO:0000256" key="1">
    <source>
        <dbReference type="SAM" id="SignalP"/>
    </source>
</evidence>
<feature type="signal peptide" evidence="1">
    <location>
        <begin position="1"/>
        <end position="21"/>
    </location>
</feature>
<dbReference type="EMBL" id="GL380174">
    <property type="protein sequence ID" value="EGT49069.1"/>
    <property type="molecule type" value="Genomic_DNA"/>
</dbReference>
<dbReference type="AlphaFoldDB" id="G0PAB3"/>
<reference evidence="3" key="1">
    <citation type="submission" date="2011-07" db="EMBL/GenBank/DDBJ databases">
        <authorList>
            <consortium name="Caenorhabditis brenneri Sequencing and Analysis Consortium"/>
            <person name="Wilson R.K."/>
        </authorList>
    </citation>
    <scope>NUCLEOTIDE SEQUENCE [LARGE SCALE GENOMIC DNA]</scope>
    <source>
        <strain evidence="3">PB2801</strain>
    </source>
</reference>
<dbReference type="Proteomes" id="UP000008068">
    <property type="component" value="Unassembled WGS sequence"/>
</dbReference>
<evidence type="ECO:0000313" key="3">
    <source>
        <dbReference type="Proteomes" id="UP000008068"/>
    </source>
</evidence>
<proteinExistence type="predicted"/>
<keyword evidence="3" id="KW-1185">Reference proteome</keyword>
<name>G0PAB3_CAEBE</name>
<protein>
    <submittedName>
        <fullName evidence="2">Uncharacterized protein</fullName>
    </submittedName>
</protein>
<dbReference type="OMA" id="ECCFALQ"/>
<dbReference type="InParanoid" id="G0PAB3"/>
<evidence type="ECO:0000313" key="2">
    <source>
        <dbReference type="EMBL" id="EGT49069.1"/>
    </source>
</evidence>
<gene>
    <name evidence="2" type="ORF">CAEBREN_07579</name>
</gene>
<sequence length="123" mass="13130">MLNLKLLSFLVIVIAIALVWSAANDGGATNAKNAAASGNFSAVADLKGRQFCPEKDASGVPRQTVEKVPLLITTIVVGINKMNVAFALQIWVYIVLAVHCSCNDYFQLSLESFAVAARSKMGE</sequence>
<organism evidence="3">
    <name type="scientific">Caenorhabditis brenneri</name>
    <name type="common">Nematode worm</name>
    <dbReference type="NCBI Taxonomy" id="135651"/>
    <lineage>
        <taxon>Eukaryota</taxon>
        <taxon>Metazoa</taxon>
        <taxon>Ecdysozoa</taxon>
        <taxon>Nematoda</taxon>
        <taxon>Chromadorea</taxon>
        <taxon>Rhabditida</taxon>
        <taxon>Rhabditina</taxon>
        <taxon>Rhabditomorpha</taxon>
        <taxon>Rhabditoidea</taxon>
        <taxon>Rhabditidae</taxon>
        <taxon>Peloderinae</taxon>
        <taxon>Caenorhabditis</taxon>
    </lineage>
</organism>
<accession>G0PAB3</accession>